<dbReference type="AlphaFoldDB" id="A0AA37F8T0"/>
<dbReference type="PANTHER" id="PTHR45875">
    <property type="entry name" value="METHYLTRANSFERASE N6AMT1"/>
    <property type="match status" value="1"/>
</dbReference>
<dbReference type="Proteomes" id="UP000632195">
    <property type="component" value="Unassembled WGS sequence"/>
</dbReference>
<dbReference type="EMBL" id="BMNY01000001">
    <property type="protein sequence ID" value="GGM67887.1"/>
    <property type="molecule type" value="Genomic_DNA"/>
</dbReference>
<evidence type="ECO:0000313" key="6">
    <source>
        <dbReference type="EMBL" id="GGM67887.1"/>
    </source>
</evidence>
<organism evidence="6 7">
    <name type="scientific">Thermogymnomonas acidicola</name>
    <dbReference type="NCBI Taxonomy" id="399579"/>
    <lineage>
        <taxon>Archaea</taxon>
        <taxon>Methanobacteriati</taxon>
        <taxon>Thermoplasmatota</taxon>
        <taxon>Thermoplasmata</taxon>
        <taxon>Thermoplasmatales</taxon>
        <taxon>Thermogymnomonas</taxon>
    </lineage>
</organism>
<keyword evidence="2 6" id="KW-0489">Methyltransferase</keyword>
<dbReference type="InterPro" id="IPR029063">
    <property type="entry name" value="SAM-dependent_MTases_sf"/>
</dbReference>
<keyword evidence="3" id="KW-0808">Transferase</keyword>
<dbReference type="GO" id="GO:0008757">
    <property type="term" value="F:S-adenosylmethionine-dependent methyltransferase activity"/>
    <property type="evidence" value="ECO:0007669"/>
    <property type="project" value="TreeGrafter"/>
</dbReference>
<evidence type="ECO:0000256" key="1">
    <source>
        <dbReference type="ARBA" id="ARBA00006149"/>
    </source>
</evidence>
<name>A0AA37F8T0_9ARCH</name>
<dbReference type="GO" id="GO:0003676">
    <property type="term" value="F:nucleic acid binding"/>
    <property type="evidence" value="ECO:0007669"/>
    <property type="project" value="InterPro"/>
</dbReference>
<evidence type="ECO:0000256" key="2">
    <source>
        <dbReference type="ARBA" id="ARBA00022603"/>
    </source>
</evidence>
<dbReference type="SUPFAM" id="SSF53335">
    <property type="entry name" value="S-adenosyl-L-methionine-dependent methyltransferases"/>
    <property type="match status" value="1"/>
</dbReference>
<dbReference type="PROSITE" id="PS00092">
    <property type="entry name" value="N6_MTASE"/>
    <property type="match status" value="1"/>
</dbReference>
<reference evidence="6" key="2">
    <citation type="submission" date="2022-09" db="EMBL/GenBank/DDBJ databases">
        <authorList>
            <person name="Sun Q."/>
            <person name="Ohkuma M."/>
        </authorList>
    </citation>
    <scope>NUCLEOTIDE SEQUENCE</scope>
    <source>
        <strain evidence="6">JCM 13583</strain>
    </source>
</reference>
<dbReference type="GO" id="GO:0008276">
    <property type="term" value="F:protein methyltransferase activity"/>
    <property type="evidence" value="ECO:0007669"/>
    <property type="project" value="TreeGrafter"/>
</dbReference>
<sequence>MTIHSMSGVMYRCCPGVYEPAEDTEMMLQAPEVMGPILEVGCGTGVVSIYHALRGLSVTATDINPVAIECARRNAELNGVCIDLVLTDLFPDGRFRTVLFNPPYLPAEEWEPPEWNGGSDGLVVVRRFLERLPEHLMKGGQAYIILSDLSPREELFSRFDRYEFTEVSRRVFEFEAIFLYVVRVDGEH</sequence>
<evidence type="ECO:0000259" key="5">
    <source>
        <dbReference type="Pfam" id="PF05175"/>
    </source>
</evidence>
<dbReference type="CDD" id="cd02440">
    <property type="entry name" value="AdoMet_MTases"/>
    <property type="match status" value="1"/>
</dbReference>
<proteinExistence type="inferred from homology"/>
<dbReference type="RefSeq" id="WP_188679631.1">
    <property type="nucleotide sequence ID" value="NZ_BMNY01000001.1"/>
</dbReference>
<dbReference type="InterPro" id="IPR002052">
    <property type="entry name" value="DNA_methylase_N6_adenine_CS"/>
</dbReference>
<evidence type="ECO:0000256" key="3">
    <source>
        <dbReference type="ARBA" id="ARBA00022679"/>
    </source>
</evidence>
<dbReference type="Gene3D" id="3.40.50.150">
    <property type="entry name" value="Vaccinia Virus protein VP39"/>
    <property type="match status" value="1"/>
</dbReference>
<dbReference type="Pfam" id="PF05175">
    <property type="entry name" value="MTS"/>
    <property type="match status" value="1"/>
</dbReference>
<dbReference type="InterPro" id="IPR052190">
    <property type="entry name" value="Euk-Arch_PrmC-MTase"/>
</dbReference>
<evidence type="ECO:0000256" key="4">
    <source>
        <dbReference type="ARBA" id="ARBA00022691"/>
    </source>
</evidence>
<reference evidence="6" key="1">
    <citation type="journal article" date="2014" name="Int. J. Syst. Evol. Microbiol.">
        <title>Complete genome sequence of Corynebacterium casei LMG S-19264T (=DSM 44701T), isolated from a smear-ripened cheese.</title>
        <authorList>
            <consortium name="US DOE Joint Genome Institute (JGI-PGF)"/>
            <person name="Walter F."/>
            <person name="Albersmeier A."/>
            <person name="Kalinowski J."/>
            <person name="Ruckert C."/>
        </authorList>
    </citation>
    <scope>NUCLEOTIDE SEQUENCE</scope>
    <source>
        <strain evidence="6">JCM 13583</strain>
    </source>
</reference>
<feature type="domain" description="Methyltransferase small" evidence="5">
    <location>
        <begin position="33"/>
        <end position="156"/>
    </location>
</feature>
<dbReference type="GO" id="GO:0032259">
    <property type="term" value="P:methylation"/>
    <property type="evidence" value="ECO:0007669"/>
    <property type="project" value="UniProtKB-KW"/>
</dbReference>
<dbReference type="InterPro" id="IPR007848">
    <property type="entry name" value="Small_mtfrase_dom"/>
</dbReference>
<dbReference type="GO" id="GO:0035657">
    <property type="term" value="C:eRF1 methyltransferase complex"/>
    <property type="evidence" value="ECO:0007669"/>
    <property type="project" value="TreeGrafter"/>
</dbReference>
<comment type="similarity">
    <text evidence="1">Belongs to the eukaryotic/archaeal PrmC-related family.</text>
</comment>
<protein>
    <submittedName>
        <fullName evidence="6">Methyltransferase</fullName>
    </submittedName>
</protein>
<comment type="caution">
    <text evidence="6">The sequence shown here is derived from an EMBL/GenBank/DDBJ whole genome shotgun (WGS) entry which is preliminary data.</text>
</comment>
<gene>
    <name evidence="6" type="ORF">GCM10007108_02400</name>
</gene>
<dbReference type="InterPro" id="IPR004557">
    <property type="entry name" value="PrmC-related"/>
</dbReference>
<accession>A0AA37F8T0</accession>
<evidence type="ECO:0000313" key="7">
    <source>
        <dbReference type="Proteomes" id="UP000632195"/>
    </source>
</evidence>
<dbReference type="PANTHER" id="PTHR45875:SF1">
    <property type="entry name" value="METHYLTRANSFERASE N6AMT1"/>
    <property type="match status" value="1"/>
</dbReference>
<dbReference type="NCBIfam" id="TIGR00537">
    <property type="entry name" value="hemK_rel_arch"/>
    <property type="match status" value="1"/>
</dbReference>
<keyword evidence="7" id="KW-1185">Reference proteome</keyword>
<keyword evidence="4" id="KW-0949">S-adenosyl-L-methionine</keyword>